<keyword evidence="3" id="KW-1185">Reference proteome</keyword>
<dbReference type="InterPro" id="IPR016039">
    <property type="entry name" value="Thiolase-like"/>
</dbReference>
<comment type="caution">
    <text evidence="2">The sequence shown here is derived from an EMBL/GenBank/DDBJ whole genome shotgun (WGS) entry which is preliminary data.</text>
</comment>
<dbReference type="GO" id="GO:0016746">
    <property type="term" value="F:acyltransferase activity"/>
    <property type="evidence" value="ECO:0007669"/>
    <property type="project" value="InterPro"/>
</dbReference>
<dbReference type="PANTHER" id="PTHR31934:SF6">
    <property type="entry name" value="ALPHA_BETA-HYDROLASES SUPERFAMILY PROTEIN"/>
    <property type="match status" value="1"/>
</dbReference>
<sequence length="237" mass="26526">MSKEILDKTEGSPTIKQRLEIAKPEVLRWQRKQALLASRSGEGQEKMSPMYSLCLFKMLWWCNGLRVAKDIAKNNPGSGVLLNTSETARDDRVSRDTVKNSVPIGLTPHAIVDSVSIKNVTLNHVLIFPFNDLFWAVHPGGSAILNRLEGTLKLNTEKLESSRLIERARRTVHGSADDIGWMQRASRMPSVEDGTERFMEILDNIGHCLHNLSNSMVYLLVPGIRISSSLLHPGSRM</sequence>
<evidence type="ECO:0000313" key="2">
    <source>
        <dbReference type="EMBL" id="KAF2303527.1"/>
    </source>
</evidence>
<dbReference type="EMBL" id="JAAGAX010000009">
    <property type="protein sequence ID" value="KAF2303527.1"/>
    <property type="molecule type" value="Genomic_DNA"/>
</dbReference>
<dbReference type="AlphaFoldDB" id="A0A6A6LSR1"/>
<protein>
    <recommendedName>
        <fullName evidence="1">Chalcone/stilbene synthase C-terminal domain-containing protein</fullName>
    </recommendedName>
</protein>
<dbReference type="Gene3D" id="3.40.47.10">
    <property type="match status" value="1"/>
</dbReference>
<evidence type="ECO:0000313" key="3">
    <source>
        <dbReference type="Proteomes" id="UP000467840"/>
    </source>
</evidence>
<dbReference type="Proteomes" id="UP000467840">
    <property type="component" value="Chromosome 16"/>
</dbReference>
<dbReference type="PANTHER" id="PTHR31934">
    <property type="entry name" value="ALPHA/BETA-HYDROLASES SUPERFAMILY PROTEIN"/>
    <property type="match status" value="1"/>
</dbReference>
<organism evidence="2 3">
    <name type="scientific">Hevea brasiliensis</name>
    <name type="common">Para rubber tree</name>
    <name type="synonym">Siphonia brasiliensis</name>
    <dbReference type="NCBI Taxonomy" id="3981"/>
    <lineage>
        <taxon>Eukaryota</taxon>
        <taxon>Viridiplantae</taxon>
        <taxon>Streptophyta</taxon>
        <taxon>Embryophyta</taxon>
        <taxon>Tracheophyta</taxon>
        <taxon>Spermatophyta</taxon>
        <taxon>Magnoliopsida</taxon>
        <taxon>eudicotyledons</taxon>
        <taxon>Gunneridae</taxon>
        <taxon>Pentapetalae</taxon>
        <taxon>rosids</taxon>
        <taxon>fabids</taxon>
        <taxon>Malpighiales</taxon>
        <taxon>Euphorbiaceae</taxon>
        <taxon>Crotonoideae</taxon>
        <taxon>Micrandreae</taxon>
        <taxon>Hevea</taxon>
    </lineage>
</organism>
<accession>A0A6A6LSR1</accession>
<dbReference type="Pfam" id="PF02797">
    <property type="entry name" value="Chal_sti_synt_C"/>
    <property type="match status" value="1"/>
</dbReference>
<evidence type="ECO:0000259" key="1">
    <source>
        <dbReference type="Pfam" id="PF02797"/>
    </source>
</evidence>
<feature type="domain" description="Chalcone/stilbene synthase C-terminal" evidence="1">
    <location>
        <begin position="120"/>
        <end position="165"/>
    </location>
</feature>
<reference evidence="2 3" key="1">
    <citation type="journal article" date="2020" name="Mol. Plant">
        <title>The Chromosome-Based Rubber Tree Genome Provides New Insights into Spurge Genome Evolution and Rubber Biosynthesis.</title>
        <authorList>
            <person name="Liu J."/>
            <person name="Shi C."/>
            <person name="Shi C.C."/>
            <person name="Li W."/>
            <person name="Zhang Q.J."/>
            <person name="Zhang Y."/>
            <person name="Li K."/>
            <person name="Lu H.F."/>
            <person name="Shi C."/>
            <person name="Zhu S.T."/>
            <person name="Xiao Z.Y."/>
            <person name="Nan H."/>
            <person name="Yue Y."/>
            <person name="Zhu X.G."/>
            <person name="Wu Y."/>
            <person name="Hong X.N."/>
            <person name="Fan G.Y."/>
            <person name="Tong Y."/>
            <person name="Zhang D."/>
            <person name="Mao C.L."/>
            <person name="Liu Y.L."/>
            <person name="Hao S.J."/>
            <person name="Liu W.Q."/>
            <person name="Lv M.Q."/>
            <person name="Zhang H.B."/>
            <person name="Liu Y."/>
            <person name="Hu-Tang G.R."/>
            <person name="Wang J.P."/>
            <person name="Wang J.H."/>
            <person name="Sun Y.H."/>
            <person name="Ni S.B."/>
            <person name="Chen W.B."/>
            <person name="Zhang X.C."/>
            <person name="Jiao Y.N."/>
            <person name="Eichler E.E."/>
            <person name="Li G.H."/>
            <person name="Liu X."/>
            <person name="Gao L.Z."/>
        </authorList>
    </citation>
    <scope>NUCLEOTIDE SEQUENCE [LARGE SCALE GENOMIC DNA]</scope>
    <source>
        <strain evidence="3">cv. GT1</strain>
        <tissue evidence="2">Leaf</tissue>
    </source>
</reference>
<dbReference type="InterPro" id="IPR012328">
    <property type="entry name" value="Chalcone/stilbene_synt_C"/>
</dbReference>
<name>A0A6A6LSR1_HEVBR</name>
<gene>
    <name evidence="2" type="ORF">GH714_018990</name>
</gene>
<dbReference type="SUPFAM" id="SSF53901">
    <property type="entry name" value="Thiolase-like"/>
    <property type="match status" value="1"/>
</dbReference>
<proteinExistence type="predicted"/>